<dbReference type="EMBL" id="VEVO01000003">
    <property type="protein sequence ID" value="KAF0043958.1"/>
    <property type="molecule type" value="Genomic_DNA"/>
</dbReference>
<feature type="compositionally biased region" description="Polar residues" evidence="1">
    <location>
        <begin position="1029"/>
        <end position="1051"/>
    </location>
</feature>
<dbReference type="InterPro" id="IPR037977">
    <property type="entry name" value="CBD_Afadin"/>
</dbReference>
<dbReference type="Gene3D" id="3.10.20.90">
    <property type="entry name" value="Phosphatidylinositol 3-kinase Catalytic Subunit, Chain A, domain 1"/>
    <property type="match status" value="1"/>
</dbReference>
<dbReference type="SMART" id="SM00228">
    <property type="entry name" value="PDZ"/>
    <property type="match status" value="1"/>
</dbReference>
<dbReference type="Gene3D" id="2.30.42.10">
    <property type="match status" value="1"/>
</dbReference>
<dbReference type="GO" id="GO:0050839">
    <property type="term" value="F:cell adhesion molecule binding"/>
    <property type="evidence" value="ECO:0007669"/>
    <property type="project" value="TreeGrafter"/>
</dbReference>
<evidence type="ECO:0000313" key="5">
    <source>
        <dbReference type="EMBL" id="KAF0043958.1"/>
    </source>
</evidence>
<dbReference type="InterPro" id="IPR032801">
    <property type="entry name" value="PXL2A/B/C"/>
</dbReference>
<dbReference type="Pfam" id="PF13911">
    <property type="entry name" value="AhpC-TSA_2"/>
    <property type="match status" value="1"/>
</dbReference>
<feature type="region of interest" description="Disordered" evidence="1">
    <location>
        <begin position="1027"/>
        <end position="1058"/>
    </location>
</feature>
<dbReference type="InterPro" id="IPR000159">
    <property type="entry name" value="RA_dom"/>
</dbReference>
<dbReference type="Pfam" id="PF00595">
    <property type="entry name" value="PDZ"/>
    <property type="match status" value="1"/>
</dbReference>
<dbReference type="InterPro" id="IPR028842">
    <property type="entry name" value="Afadin"/>
</dbReference>
<evidence type="ECO:0000256" key="1">
    <source>
        <dbReference type="SAM" id="MobiDB-lite"/>
    </source>
</evidence>
<evidence type="ECO:0000259" key="2">
    <source>
        <dbReference type="PROSITE" id="PS50106"/>
    </source>
</evidence>
<organism evidence="5 6">
    <name type="scientific">Scophthalmus maximus</name>
    <name type="common">Turbot</name>
    <name type="synonym">Psetta maxima</name>
    <dbReference type="NCBI Taxonomy" id="52904"/>
    <lineage>
        <taxon>Eukaryota</taxon>
        <taxon>Metazoa</taxon>
        <taxon>Chordata</taxon>
        <taxon>Craniata</taxon>
        <taxon>Vertebrata</taxon>
        <taxon>Euteleostomi</taxon>
        <taxon>Actinopterygii</taxon>
        <taxon>Neopterygii</taxon>
        <taxon>Teleostei</taxon>
        <taxon>Neoteleostei</taxon>
        <taxon>Acanthomorphata</taxon>
        <taxon>Carangaria</taxon>
        <taxon>Pleuronectiformes</taxon>
        <taxon>Pleuronectoidei</taxon>
        <taxon>Scophthalmidae</taxon>
        <taxon>Scophthalmus</taxon>
    </lineage>
</organism>
<dbReference type="SMART" id="SM00314">
    <property type="entry name" value="RA"/>
    <property type="match status" value="1"/>
</dbReference>
<dbReference type="Pfam" id="PF00788">
    <property type="entry name" value="RA"/>
    <property type="match status" value="1"/>
</dbReference>
<dbReference type="PROSITE" id="PS50106">
    <property type="entry name" value="PDZ"/>
    <property type="match status" value="1"/>
</dbReference>
<dbReference type="GO" id="GO:0007165">
    <property type="term" value="P:signal transduction"/>
    <property type="evidence" value="ECO:0007669"/>
    <property type="project" value="InterPro"/>
</dbReference>
<dbReference type="InterPro" id="IPR002710">
    <property type="entry name" value="Dilute_dom"/>
</dbReference>
<name>A0A6A4THK6_SCOMX</name>
<dbReference type="InterPro" id="IPR036249">
    <property type="entry name" value="Thioredoxin-like_sf"/>
</dbReference>
<accession>A0A6A4THK6</accession>
<evidence type="ECO:0000313" key="6">
    <source>
        <dbReference type="Proteomes" id="UP000438429"/>
    </source>
</evidence>
<reference evidence="5 6" key="1">
    <citation type="submission" date="2019-06" db="EMBL/GenBank/DDBJ databases">
        <title>Draft genomes of female and male turbot (Scophthalmus maximus).</title>
        <authorList>
            <person name="Xu H."/>
            <person name="Xu X.-W."/>
            <person name="Shao C."/>
            <person name="Chen S."/>
        </authorList>
    </citation>
    <scope>NUCLEOTIDE SEQUENCE [LARGE SCALE GENOMIC DNA]</scope>
    <source>
        <strain evidence="5">Ysfricsl-2016a</strain>
        <tissue evidence="5">Blood</tissue>
    </source>
</reference>
<dbReference type="SUPFAM" id="SSF54236">
    <property type="entry name" value="Ubiquitin-like"/>
    <property type="match status" value="1"/>
</dbReference>
<feature type="compositionally biased region" description="Basic and acidic residues" evidence="1">
    <location>
        <begin position="1247"/>
        <end position="1262"/>
    </location>
</feature>
<dbReference type="PANTHER" id="PTHR10398:SF2">
    <property type="entry name" value="AFADIN"/>
    <property type="match status" value="1"/>
</dbReference>
<dbReference type="SMART" id="SM01132">
    <property type="entry name" value="DIL"/>
    <property type="match status" value="1"/>
</dbReference>
<dbReference type="InterPro" id="IPR029071">
    <property type="entry name" value="Ubiquitin-like_domsf"/>
</dbReference>
<feature type="domain" description="Dilute" evidence="4">
    <location>
        <begin position="531"/>
        <end position="770"/>
    </location>
</feature>
<protein>
    <submittedName>
        <fullName evidence="5">Uncharacterized protein</fullName>
    </submittedName>
</protein>
<proteinExistence type="predicted"/>
<dbReference type="PANTHER" id="PTHR10398">
    <property type="entry name" value="AFADIN"/>
    <property type="match status" value="1"/>
</dbReference>
<dbReference type="GO" id="GO:0005912">
    <property type="term" value="C:adherens junction"/>
    <property type="evidence" value="ECO:0007669"/>
    <property type="project" value="TreeGrafter"/>
</dbReference>
<sequence length="1427" mass="160630">MAEGANPAALSCVQALGAFVAKGNALLELADKESKEVSLQEFVRQKLRIEQEQSLLGLIEAAAALYRRNLFGVTDVTQVQWDSFLQRLDDELHLGAKTPTGDNPSKCISPDTPLVDAKTGETVTLEKYLGKGKKILLVLIRQFSCLLCRLHLKDLEENQAKRHTQLQMNKNISCRLDTMELNLTFFIVQTSLDAHSVQVVVVSFGRQEGATHWLKETGCRYDMLLDPDRKVYAAFGLEASVKKVLNFSNMLLYAEYVAENMEFPRGLPSLQDDMFQNLDFHGVMRFYFEDHVGGSVATKCLRVCSNSSTLDVIDVLSEKFRPDMKMLTTSYSLYEVDAKKERKLEQEERPLIVQLNWNSDQKEERFVLKRDKESFQENGQEKEREGMIQKFKRTLSRKEKKSIIKAHRISDDEDWSTEKPRSLCVSNRDTEDCTEDKKHQWQSAPGVRLSGSLHQDFPDQPGLPFGIEFSDNSEDAFLSAVINYANSSTVHFKLSPAYILYAAGHFALRCQRYRRGSTPSGQKHSVKSITNKMVAMTEKRQESIAGALAFWMANASELLNFFKHDRDLRLLTQQSQLDLPHLVHKAYRFLLQCLQNELAKHLPTFLIDPEQHGPLPAGIELVLNTLMNTMSMLSRHRVNPALTIQLFSRLFHFISIWLFNQLMSPEADAPGLRSHYWGAALRQRLTAIEAWAERHGLELAADVHLGHIIQATTLLTMNKYSMQDLKDIQNTCFKLNSVQLKMLLTGYFYAITEPHIPLDLIDAVVTAVEASADNRIRSEGRDIQLEESLDLCLPFLVPEGGYSCDIVRGIPPGLREFLEPICQKGLCSLTSESNSKGDWTIYFHEDTLPAERTYLAAHTEPEIVTITLRKPLNSGMGLSIVAAKGAEQGNLGIYIKSVVKGGPAEMNGMLKSGDQLLSVDGQSLVGLSQERAAAIIGQTGPVVTLKVEKFGASYHGLGALLGEPAPERITGEKSFPKPNGEAFELYSAVEAADRCLRDEPADPVVRGNKIAADSSINICTDTFHRDYSTLPNPKSQGKNISESSRPQQTFESLRPLDGKSSSKKIYVRQALSQENLCGDSGGPLLDKRRSTCEQQGGSAKQRPSHYSSFPIRSCVSSHDILSDNSSPARGAGVWRLPFSQHSTSTTSVQPKRIDVPLTRAANTQPNPPLVTFQRPSLLSMNQANNIYACPIPATEKLPQLSLSSQQHRSSMFRGQAVKLQVNGTPKKHVSFQEPPTQQEQGTAQPSELRRRETQEKLEEKQQRLPALELLKHTVQELQAKVTRSAEENERLHKLRLEWQFQRRLQEIQQRNDDEDEHEDFDRMVTIQQQDTSAQVKRRSQNRFPEVLWKMLSSGGNINGKLKELEKLTGNPVSQKEDRINIAQRRTGLTENVHNVATKQNREEKIQSMAAPEKLTFRERQRLFLSSA</sequence>
<feature type="domain" description="PDZ" evidence="2">
    <location>
        <begin position="865"/>
        <end position="951"/>
    </location>
</feature>
<dbReference type="PROSITE" id="PS50200">
    <property type="entry name" value="RA"/>
    <property type="match status" value="1"/>
</dbReference>
<feature type="region of interest" description="Disordered" evidence="1">
    <location>
        <begin position="1087"/>
        <end position="1106"/>
    </location>
</feature>
<dbReference type="Gene3D" id="3.40.30.10">
    <property type="entry name" value="Glutaredoxin"/>
    <property type="match status" value="1"/>
</dbReference>
<dbReference type="InterPro" id="IPR036034">
    <property type="entry name" value="PDZ_sf"/>
</dbReference>
<dbReference type="InterPro" id="IPR001478">
    <property type="entry name" value="PDZ"/>
</dbReference>
<evidence type="ECO:0000259" key="3">
    <source>
        <dbReference type="PROSITE" id="PS50200"/>
    </source>
</evidence>
<dbReference type="Pfam" id="PF01843">
    <property type="entry name" value="DIL"/>
    <property type="match status" value="1"/>
</dbReference>
<feature type="domain" description="Ras-associating" evidence="3">
    <location>
        <begin position="280"/>
        <end position="373"/>
    </location>
</feature>
<dbReference type="Proteomes" id="UP000438429">
    <property type="component" value="Unassembled WGS sequence"/>
</dbReference>
<feature type="region of interest" description="Disordered" evidence="1">
    <location>
        <begin position="1223"/>
        <end position="1262"/>
    </location>
</feature>
<evidence type="ECO:0000259" key="4">
    <source>
        <dbReference type="PROSITE" id="PS51126"/>
    </source>
</evidence>
<dbReference type="PROSITE" id="PS51126">
    <property type="entry name" value="DILUTE"/>
    <property type="match status" value="1"/>
</dbReference>
<dbReference type="GO" id="GO:0032880">
    <property type="term" value="P:regulation of protein localization"/>
    <property type="evidence" value="ECO:0007669"/>
    <property type="project" value="TreeGrafter"/>
</dbReference>
<comment type="caution">
    <text evidence="5">The sequence shown here is derived from an EMBL/GenBank/DDBJ whole genome shotgun (WGS) entry which is preliminary data.</text>
</comment>
<dbReference type="SUPFAM" id="SSF50156">
    <property type="entry name" value="PDZ domain-like"/>
    <property type="match status" value="1"/>
</dbReference>
<dbReference type="SUPFAM" id="SSF52833">
    <property type="entry name" value="Thioredoxin-like"/>
    <property type="match status" value="1"/>
</dbReference>
<gene>
    <name evidence="5" type="ORF">F2P81_003116</name>
</gene>
<dbReference type="CDD" id="cd15471">
    <property type="entry name" value="Myo5p-like_CBD_afadin"/>
    <property type="match status" value="1"/>
</dbReference>
<feature type="compositionally biased region" description="Polar residues" evidence="1">
    <location>
        <begin position="1233"/>
        <end position="1245"/>
    </location>
</feature>